<dbReference type="PANTHER" id="PTHR21716">
    <property type="entry name" value="TRANSMEMBRANE PROTEIN"/>
    <property type="match status" value="1"/>
</dbReference>
<proteinExistence type="inferred from homology"/>
<keyword evidence="5 6" id="KW-0472">Membrane</keyword>
<feature type="transmembrane region" description="Helical" evidence="6">
    <location>
        <begin position="207"/>
        <end position="240"/>
    </location>
</feature>
<dbReference type="RefSeq" id="WP_091073237.1">
    <property type="nucleotide sequence ID" value="NZ_LT629799.1"/>
</dbReference>
<feature type="transmembrane region" description="Helical" evidence="6">
    <location>
        <begin position="159"/>
        <end position="180"/>
    </location>
</feature>
<keyword evidence="4 6" id="KW-1133">Transmembrane helix</keyword>
<dbReference type="Pfam" id="PF01594">
    <property type="entry name" value="AI-2E_transport"/>
    <property type="match status" value="1"/>
</dbReference>
<keyword evidence="3 6" id="KW-0812">Transmembrane</keyword>
<dbReference type="OrthoDB" id="9799225at2"/>
<keyword evidence="8" id="KW-1185">Reference proteome</keyword>
<evidence type="ECO:0000256" key="5">
    <source>
        <dbReference type="ARBA" id="ARBA00023136"/>
    </source>
</evidence>
<evidence type="ECO:0000256" key="2">
    <source>
        <dbReference type="ARBA" id="ARBA00009773"/>
    </source>
</evidence>
<evidence type="ECO:0000256" key="3">
    <source>
        <dbReference type="ARBA" id="ARBA00022692"/>
    </source>
</evidence>
<comment type="subcellular location">
    <subcellularLocation>
        <location evidence="1">Membrane</location>
        <topology evidence="1">Multi-pass membrane protein</topology>
    </subcellularLocation>
</comment>
<evidence type="ECO:0000256" key="1">
    <source>
        <dbReference type="ARBA" id="ARBA00004141"/>
    </source>
</evidence>
<accession>A0A1H2LR43</accession>
<dbReference type="AlphaFoldDB" id="A0A1H2LR43"/>
<feature type="transmembrane region" description="Helical" evidence="6">
    <location>
        <begin position="21"/>
        <end position="37"/>
    </location>
</feature>
<sequence>MHDSHPTSAPRPSADRSTPPFSGLVVLAALVVAAAGLKTASSIVGPVFLVLTLAITVHPLRTWMRKHRVPALAATVVALLAVYVVLLVVLGSVVWCLVRLTTALLDYGPQLAQLLTAALDRAAELGLSRAMLENAVSSLQLSNFAGVAQQVLNGLTSGLSLLALMLATVAFVVVDGSGFAERLDALRGFRPRVADAFTDFASSVRRYWVVTTIFGLAVAVLDVVGLEIIGVPLAFTWGLLAFVTNYIPNVGFLLGLVPPTLIALLENGPGSAVAVLVVYIVLNVVIQGLVQPRFTGDAVGLTGTVAFLSLIVWAFLLGALGALLAVPATLFVKLLLVDHTRDGRWVGTLISSTVPHPPPGRTPVNDS</sequence>
<dbReference type="GO" id="GO:0016020">
    <property type="term" value="C:membrane"/>
    <property type="evidence" value="ECO:0007669"/>
    <property type="project" value="UniProtKB-SubCell"/>
</dbReference>
<dbReference type="Proteomes" id="UP000198825">
    <property type="component" value="Chromosome I"/>
</dbReference>
<dbReference type="GO" id="GO:0055085">
    <property type="term" value="P:transmembrane transport"/>
    <property type="evidence" value="ECO:0007669"/>
    <property type="project" value="TreeGrafter"/>
</dbReference>
<organism evidence="7 8">
    <name type="scientific">Microlunatus sagamiharensis</name>
    <dbReference type="NCBI Taxonomy" id="546874"/>
    <lineage>
        <taxon>Bacteria</taxon>
        <taxon>Bacillati</taxon>
        <taxon>Actinomycetota</taxon>
        <taxon>Actinomycetes</taxon>
        <taxon>Propionibacteriales</taxon>
        <taxon>Propionibacteriaceae</taxon>
        <taxon>Microlunatus</taxon>
    </lineage>
</organism>
<protein>
    <submittedName>
        <fullName evidence="7">Predicted PurR-regulated permease PerM</fullName>
    </submittedName>
</protein>
<evidence type="ECO:0000256" key="4">
    <source>
        <dbReference type="ARBA" id="ARBA00022989"/>
    </source>
</evidence>
<gene>
    <name evidence="7" type="ORF">SAMN04488544_0666</name>
</gene>
<dbReference type="PANTHER" id="PTHR21716:SF64">
    <property type="entry name" value="AI-2 TRANSPORT PROTEIN TQSA"/>
    <property type="match status" value="1"/>
</dbReference>
<feature type="transmembrane region" description="Helical" evidence="6">
    <location>
        <begin position="310"/>
        <end position="336"/>
    </location>
</feature>
<comment type="similarity">
    <text evidence="2">Belongs to the autoinducer-2 exporter (AI-2E) (TC 2.A.86) family.</text>
</comment>
<name>A0A1H2LR43_9ACTN</name>
<evidence type="ECO:0000256" key="6">
    <source>
        <dbReference type="SAM" id="Phobius"/>
    </source>
</evidence>
<feature type="transmembrane region" description="Helical" evidence="6">
    <location>
        <begin position="272"/>
        <end position="290"/>
    </location>
</feature>
<evidence type="ECO:0000313" key="7">
    <source>
        <dbReference type="EMBL" id="SDU83324.1"/>
    </source>
</evidence>
<dbReference type="STRING" id="546874.SAMN04488544_0666"/>
<evidence type="ECO:0000313" key="8">
    <source>
        <dbReference type="Proteomes" id="UP000198825"/>
    </source>
</evidence>
<feature type="transmembrane region" description="Helical" evidence="6">
    <location>
        <begin position="43"/>
        <end position="60"/>
    </location>
</feature>
<dbReference type="EMBL" id="LT629799">
    <property type="protein sequence ID" value="SDU83324.1"/>
    <property type="molecule type" value="Genomic_DNA"/>
</dbReference>
<reference evidence="8" key="1">
    <citation type="submission" date="2016-10" db="EMBL/GenBank/DDBJ databases">
        <authorList>
            <person name="Varghese N."/>
            <person name="Submissions S."/>
        </authorList>
    </citation>
    <scope>NUCLEOTIDE SEQUENCE [LARGE SCALE GENOMIC DNA]</scope>
    <source>
        <strain evidence="8">DSM 21743</strain>
    </source>
</reference>
<dbReference type="InterPro" id="IPR002549">
    <property type="entry name" value="AI-2E-like"/>
</dbReference>
<feature type="transmembrane region" description="Helical" evidence="6">
    <location>
        <begin position="72"/>
        <end position="95"/>
    </location>
</feature>